<dbReference type="GO" id="GO:0015074">
    <property type="term" value="P:DNA integration"/>
    <property type="evidence" value="ECO:0007669"/>
    <property type="project" value="InterPro"/>
</dbReference>
<name>A0AA89C4F3_PINIB</name>
<gene>
    <name evidence="3" type="ORF">FSP39_010708</name>
</gene>
<evidence type="ECO:0000313" key="4">
    <source>
        <dbReference type="Proteomes" id="UP001186944"/>
    </source>
</evidence>
<reference evidence="3" key="1">
    <citation type="submission" date="2019-08" db="EMBL/GenBank/DDBJ databases">
        <title>The improved chromosome-level genome for the pearl oyster Pinctada fucata martensii using PacBio sequencing and Hi-C.</title>
        <authorList>
            <person name="Zheng Z."/>
        </authorList>
    </citation>
    <scope>NUCLEOTIDE SEQUENCE</scope>
    <source>
        <strain evidence="3">ZZ-2019</strain>
        <tissue evidence="3">Adductor muscle</tissue>
    </source>
</reference>
<dbReference type="InterPro" id="IPR036397">
    <property type="entry name" value="RNaseH_sf"/>
</dbReference>
<dbReference type="PANTHER" id="PTHR46585">
    <property type="entry name" value="INTEGRASE CORE DOMAIN CONTAINING PROTEIN"/>
    <property type="match status" value="1"/>
</dbReference>
<dbReference type="InterPro" id="IPR001584">
    <property type="entry name" value="Integrase_cat-core"/>
</dbReference>
<dbReference type="InterPro" id="IPR016197">
    <property type="entry name" value="Chromo-like_dom_sf"/>
</dbReference>
<dbReference type="GO" id="GO:0003676">
    <property type="term" value="F:nucleic acid binding"/>
    <property type="evidence" value="ECO:0007669"/>
    <property type="project" value="InterPro"/>
</dbReference>
<dbReference type="PROSITE" id="PS50013">
    <property type="entry name" value="CHROMO_2"/>
    <property type="match status" value="1"/>
</dbReference>
<evidence type="ECO:0000259" key="1">
    <source>
        <dbReference type="PROSITE" id="PS50013"/>
    </source>
</evidence>
<dbReference type="SMART" id="SM00298">
    <property type="entry name" value="CHROMO"/>
    <property type="match status" value="1"/>
</dbReference>
<evidence type="ECO:0008006" key="5">
    <source>
        <dbReference type="Google" id="ProtNLM"/>
    </source>
</evidence>
<feature type="domain" description="Chromo" evidence="1">
    <location>
        <begin position="334"/>
        <end position="381"/>
    </location>
</feature>
<dbReference type="PROSITE" id="PS50994">
    <property type="entry name" value="INTEGRASE"/>
    <property type="match status" value="1"/>
</dbReference>
<comment type="caution">
    <text evidence="3">The sequence shown here is derived from an EMBL/GenBank/DDBJ whole genome shotgun (WGS) entry which is preliminary data.</text>
</comment>
<evidence type="ECO:0000313" key="3">
    <source>
        <dbReference type="EMBL" id="KAK3108564.1"/>
    </source>
</evidence>
<dbReference type="SUPFAM" id="SSF53098">
    <property type="entry name" value="Ribonuclease H-like"/>
    <property type="match status" value="1"/>
</dbReference>
<sequence>MTTSASLRNSKYKLIEDTFKKLSKNGLFMGPEKLYRILKAKGVEKIGKYTIRRWLQKQDWYSLNKPSRRTFKRVKVRVSEMNGQFDADLADMVSLSRYNKGFKYLLIVIDILTRFLWVQPLKNKTGKEVTRAFAHIFKGGRICKRLRTDKGGEFTNLHTQQYLKSKGIYYFTTQNSETKANYAERVIKTFKNMLYRYMSKYKTKHYLNVLQDLVNQYNETPHSSLGNIAPRDVNVKNQADVWAYQYLNPLVYKKEHTTPYRFKVGDWVRISNNNSVFKRSFNEQFTREIFKIYERFKMQGIPVYKIKDFSDEKIKGNFYAAELQKIEKDDDTLWSIERKIRKRTRNGKLEYLVKFEGWSNKYNQWIAAEDIQDIGASAEST</sequence>
<dbReference type="AlphaFoldDB" id="A0AA89C4F3"/>
<proteinExistence type="predicted"/>
<dbReference type="EMBL" id="VSWD01000001">
    <property type="protein sequence ID" value="KAK3108564.1"/>
    <property type="molecule type" value="Genomic_DNA"/>
</dbReference>
<evidence type="ECO:0000259" key="2">
    <source>
        <dbReference type="PROSITE" id="PS50994"/>
    </source>
</evidence>
<dbReference type="Gene3D" id="2.40.50.40">
    <property type="match status" value="1"/>
</dbReference>
<accession>A0AA89C4F3</accession>
<dbReference type="Pfam" id="PF00665">
    <property type="entry name" value="rve"/>
    <property type="match status" value="1"/>
</dbReference>
<feature type="domain" description="Integrase catalytic" evidence="2">
    <location>
        <begin position="76"/>
        <end position="238"/>
    </location>
</feature>
<dbReference type="InterPro" id="IPR012337">
    <property type="entry name" value="RNaseH-like_sf"/>
</dbReference>
<dbReference type="Proteomes" id="UP001186944">
    <property type="component" value="Unassembled WGS sequence"/>
</dbReference>
<protein>
    <recommendedName>
        <fullName evidence="5">Integrase catalytic domain-containing protein</fullName>
    </recommendedName>
</protein>
<dbReference type="InterPro" id="IPR000953">
    <property type="entry name" value="Chromo/chromo_shadow_dom"/>
</dbReference>
<dbReference type="Pfam" id="PF00385">
    <property type="entry name" value="Chromo"/>
    <property type="match status" value="1"/>
</dbReference>
<dbReference type="InterPro" id="IPR023780">
    <property type="entry name" value="Chromo_domain"/>
</dbReference>
<organism evidence="3 4">
    <name type="scientific">Pinctada imbricata</name>
    <name type="common">Atlantic pearl-oyster</name>
    <name type="synonym">Pinctada martensii</name>
    <dbReference type="NCBI Taxonomy" id="66713"/>
    <lineage>
        <taxon>Eukaryota</taxon>
        <taxon>Metazoa</taxon>
        <taxon>Spiralia</taxon>
        <taxon>Lophotrochozoa</taxon>
        <taxon>Mollusca</taxon>
        <taxon>Bivalvia</taxon>
        <taxon>Autobranchia</taxon>
        <taxon>Pteriomorphia</taxon>
        <taxon>Pterioida</taxon>
        <taxon>Pterioidea</taxon>
        <taxon>Pteriidae</taxon>
        <taxon>Pinctada</taxon>
    </lineage>
</organism>
<dbReference type="PANTHER" id="PTHR46585:SF1">
    <property type="entry name" value="CHROMO DOMAIN-CONTAINING PROTEIN"/>
    <property type="match status" value="1"/>
</dbReference>
<dbReference type="SUPFAM" id="SSF54160">
    <property type="entry name" value="Chromo domain-like"/>
    <property type="match status" value="1"/>
</dbReference>
<dbReference type="Gene3D" id="3.30.420.10">
    <property type="entry name" value="Ribonuclease H-like superfamily/Ribonuclease H"/>
    <property type="match status" value="1"/>
</dbReference>
<keyword evidence="4" id="KW-1185">Reference proteome</keyword>